<feature type="compositionally biased region" description="Acidic residues" evidence="4">
    <location>
        <begin position="18"/>
        <end position="30"/>
    </location>
</feature>
<feature type="compositionally biased region" description="Low complexity" evidence="4">
    <location>
        <begin position="39"/>
        <end position="60"/>
    </location>
</feature>
<accession>A0A7S3G977</accession>
<protein>
    <recommendedName>
        <fullName evidence="6">Tubulin--tyrosine ligase-like protein 9</fullName>
    </recommendedName>
</protein>
<dbReference type="InterPro" id="IPR004344">
    <property type="entry name" value="TTL/TTLL_fam"/>
</dbReference>
<dbReference type="SUPFAM" id="SSF56059">
    <property type="entry name" value="Glutathione synthetase ATP-binding domain-like"/>
    <property type="match status" value="1"/>
</dbReference>
<dbReference type="Pfam" id="PF03133">
    <property type="entry name" value="TTL"/>
    <property type="match status" value="2"/>
</dbReference>
<feature type="compositionally biased region" description="Acidic residues" evidence="4">
    <location>
        <begin position="313"/>
        <end position="324"/>
    </location>
</feature>
<feature type="compositionally biased region" description="Gly residues" evidence="4">
    <location>
        <begin position="416"/>
        <end position="429"/>
    </location>
</feature>
<feature type="compositionally biased region" description="Basic and acidic residues" evidence="4">
    <location>
        <begin position="655"/>
        <end position="733"/>
    </location>
</feature>
<dbReference type="PANTHER" id="PTHR12241:SF147">
    <property type="entry name" value="TUBULIN POLYGLUTAMYLASE TTLL7"/>
    <property type="match status" value="1"/>
</dbReference>
<feature type="compositionally biased region" description="Pro residues" evidence="4">
    <location>
        <begin position="737"/>
        <end position="747"/>
    </location>
</feature>
<feature type="compositionally biased region" description="Polar residues" evidence="4">
    <location>
        <begin position="800"/>
        <end position="810"/>
    </location>
</feature>
<dbReference type="GO" id="GO:0070740">
    <property type="term" value="F:tubulin-glutamic acid ligase activity"/>
    <property type="evidence" value="ECO:0007669"/>
    <property type="project" value="TreeGrafter"/>
</dbReference>
<dbReference type="Gene3D" id="3.30.470.20">
    <property type="entry name" value="ATP-grasp fold, B domain"/>
    <property type="match status" value="1"/>
</dbReference>
<reference evidence="5" key="1">
    <citation type="submission" date="2021-01" db="EMBL/GenBank/DDBJ databases">
        <authorList>
            <person name="Corre E."/>
            <person name="Pelletier E."/>
            <person name="Niang G."/>
            <person name="Scheremetjew M."/>
            <person name="Finn R."/>
            <person name="Kale V."/>
            <person name="Holt S."/>
            <person name="Cochrane G."/>
            <person name="Meng A."/>
            <person name="Brown T."/>
            <person name="Cohen L."/>
        </authorList>
    </citation>
    <scope>NUCLEOTIDE SEQUENCE</scope>
    <source>
        <strain evidence="5">NIES-2562</strain>
    </source>
</reference>
<dbReference type="GO" id="GO:0005524">
    <property type="term" value="F:ATP binding"/>
    <property type="evidence" value="ECO:0007669"/>
    <property type="project" value="UniProtKB-KW"/>
</dbReference>
<dbReference type="AlphaFoldDB" id="A0A7S3G977"/>
<feature type="compositionally biased region" description="Low complexity" evidence="4">
    <location>
        <begin position="748"/>
        <end position="763"/>
    </location>
</feature>
<feature type="region of interest" description="Disordered" evidence="4">
    <location>
        <begin position="617"/>
        <end position="943"/>
    </location>
</feature>
<feature type="compositionally biased region" description="Basic and acidic residues" evidence="4">
    <location>
        <begin position="399"/>
        <end position="414"/>
    </location>
</feature>
<proteinExistence type="predicted"/>
<keyword evidence="3" id="KW-0067">ATP-binding</keyword>
<organism evidence="5">
    <name type="scientific">Palpitomonas bilix</name>
    <dbReference type="NCBI Taxonomy" id="652834"/>
    <lineage>
        <taxon>Eukaryota</taxon>
        <taxon>Eukaryota incertae sedis</taxon>
    </lineage>
</organism>
<evidence type="ECO:0000256" key="3">
    <source>
        <dbReference type="ARBA" id="ARBA00022840"/>
    </source>
</evidence>
<feature type="compositionally biased region" description="Basic and acidic residues" evidence="4">
    <location>
        <begin position="527"/>
        <end position="551"/>
    </location>
</feature>
<dbReference type="GO" id="GO:0015631">
    <property type="term" value="F:tubulin binding"/>
    <property type="evidence" value="ECO:0007669"/>
    <property type="project" value="TreeGrafter"/>
</dbReference>
<dbReference type="PANTHER" id="PTHR12241">
    <property type="entry name" value="TUBULIN POLYGLUTAMYLASE"/>
    <property type="match status" value="1"/>
</dbReference>
<feature type="compositionally biased region" description="Low complexity" evidence="4">
    <location>
        <begin position="921"/>
        <end position="930"/>
    </location>
</feature>
<feature type="region of interest" description="Disordered" evidence="4">
    <location>
        <begin position="1"/>
        <end position="60"/>
    </location>
</feature>
<sequence length="1039" mass="116805">MPFPEGDDFPNPPLDESAMFDEEEPGEDAGESVHEKVSSHALRAARPPSSASSRTAKSARMGVGAAIAKKKKKKLAINLANCRYEVVRTVAEVKGYKATEDEEKWDLYWIDTSVSAERVMRMKTYQKINHFPGMFEISRKVNLARNLRRLQEHFPQEYSFFPQTFLLPYEFNAFKLALQGEGKSAKRKARTYIIKPDAGCQGKGIYLTRSVEEVKHDERAVAQRYLHKPLLMDGYKFDLRIYVLIVSCDPLRVFLYKEGMARFATEKYVEPNSSNLDKTFVHLTNYSLNKFNENFVKPESHHSSASVEKGGDSSEENGESESMPETDSASKRPFTAVLRRLAAEGHDVEKIWKDIGDIVIKTFLTVQPSLSHIYRTCAGTAAMAKEDPTTTKASGGGQEEPKGSSREDSERNSKESGGGEGESGGGVGEAGETKVPFLQWVSKFKCFEILGFDVMLDHRLRPWLIEINHSPSFHTDSEFDLVLKEGVIRDTMNLIQLTPTIKKKALHMQKASATSRLTRYMKARAKITADRDAAERNKASIERRPGPEQKKSAKNQPPPPAESPAPPVQEEEDSKDLRSWWEERSHYEGKHKGSFDMIYPTEDEEKMDEYRRIMETSDLVYNNAISKHKKKGTSKEEEKEKHGKAKEAQTGGAKDSAKEASDAVAAKEKTMVGREKEVDKSHNHDKEKEKEEEKDLEKVKNSGRGEKRGERDADVAREGEKGDGEKASKKENGHSTPPHPSSAPPPISSSRKSVHGGSSRSSVTQSHRHGEMGVHESPSVKQPRQHHYDYQHEARRSFSEESLSGQTTSLPVVGAGDRFGSVTATPLMPTLEEQARSAAAAALEERGGVHRGRERDKDRERDREARESRHMGDPTRMGRERIFVQEERQRMSNSPMQLRALSGTRVSDVQERKERESRKLASSMSASSSSIWEESGGKPGHDVVGRLTARLKEYTRVIDGGQRAKREEAVRKKVQEELQAQRPSGAKSLAYLPRKSDNKEQSKKSLFHLPKTELRLPVGSSDMSVQGRGTQYMMGKYFY</sequence>
<feature type="compositionally biased region" description="Basic and acidic residues" evidence="4">
    <location>
        <begin position="843"/>
        <end position="890"/>
    </location>
</feature>
<feature type="compositionally biased region" description="Pro residues" evidence="4">
    <location>
        <begin position="556"/>
        <end position="567"/>
    </location>
</feature>
<keyword evidence="1" id="KW-0436">Ligase</keyword>
<evidence type="ECO:0000313" key="5">
    <source>
        <dbReference type="EMBL" id="CAE0259811.1"/>
    </source>
</evidence>
<evidence type="ECO:0000256" key="4">
    <source>
        <dbReference type="SAM" id="MobiDB-lite"/>
    </source>
</evidence>
<dbReference type="EMBL" id="HBIB01034015">
    <property type="protein sequence ID" value="CAE0259811.1"/>
    <property type="molecule type" value="Transcribed_RNA"/>
</dbReference>
<dbReference type="GO" id="GO:0036064">
    <property type="term" value="C:ciliary basal body"/>
    <property type="evidence" value="ECO:0007669"/>
    <property type="project" value="TreeGrafter"/>
</dbReference>
<feature type="compositionally biased region" description="Basic and acidic residues" evidence="4">
    <location>
        <begin position="994"/>
        <end position="1003"/>
    </location>
</feature>
<gene>
    <name evidence="5" type="ORF">PBIL07802_LOCUS22087</name>
</gene>
<dbReference type="GO" id="GO:0000226">
    <property type="term" value="P:microtubule cytoskeleton organization"/>
    <property type="evidence" value="ECO:0007669"/>
    <property type="project" value="TreeGrafter"/>
</dbReference>
<feature type="compositionally biased region" description="Basic and acidic residues" evidence="4">
    <location>
        <begin position="961"/>
        <end position="976"/>
    </location>
</feature>
<evidence type="ECO:0008006" key="6">
    <source>
        <dbReference type="Google" id="ProtNLM"/>
    </source>
</evidence>
<feature type="region of interest" description="Disordered" evidence="4">
    <location>
        <begin position="299"/>
        <end position="331"/>
    </location>
</feature>
<keyword evidence="2" id="KW-0547">Nucleotide-binding</keyword>
<evidence type="ECO:0000256" key="1">
    <source>
        <dbReference type="ARBA" id="ARBA00022598"/>
    </source>
</evidence>
<feature type="region of interest" description="Disordered" evidence="4">
    <location>
        <begin position="385"/>
        <end position="429"/>
    </location>
</feature>
<dbReference type="PROSITE" id="PS51221">
    <property type="entry name" value="TTL"/>
    <property type="match status" value="1"/>
</dbReference>
<evidence type="ECO:0000256" key="2">
    <source>
        <dbReference type="ARBA" id="ARBA00022741"/>
    </source>
</evidence>
<feature type="compositionally biased region" description="Basic and acidic residues" evidence="4">
    <location>
        <begin position="786"/>
        <end position="799"/>
    </location>
</feature>
<feature type="region of interest" description="Disordered" evidence="4">
    <location>
        <begin position="961"/>
        <end position="1004"/>
    </location>
</feature>
<feature type="region of interest" description="Disordered" evidence="4">
    <location>
        <begin position="526"/>
        <end position="577"/>
    </location>
</feature>
<feature type="compositionally biased region" description="Basic and acidic residues" evidence="4">
    <location>
        <begin position="908"/>
        <end position="919"/>
    </location>
</feature>
<feature type="compositionally biased region" description="Basic and acidic residues" evidence="4">
    <location>
        <begin position="633"/>
        <end position="647"/>
    </location>
</feature>
<name>A0A7S3G977_9EUKA</name>